<feature type="domain" description="Response regulatory" evidence="8">
    <location>
        <begin position="3"/>
        <end position="119"/>
    </location>
</feature>
<dbReference type="Proteomes" id="UP000501602">
    <property type="component" value="Chromosome"/>
</dbReference>
<keyword evidence="2" id="KW-0902">Two-component regulatory system</keyword>
<dbReference type="Pfam" id="PF00072">
    <property type="entry name" value="Response_reg"/>
    <property type="match status" value="1"/>
</dbReference>
<dbReference type="PROSITE" id="PS50110">
    <property type="entry name" value="RESPONSE_REGULATORY"/>
    <property type="match status" value="1"/>
</dbReference>
<dbReference type="Gene3D" id="3.40.50.2300">
    <property type="match status" value="1"/>
</dbReference>
<dbReference type="PRINTS" id="PR00038">
    <property type="entry name" value="HTHLUXR"/>
</dbReference>
<dbReference type="InterPro" id="IPR000792">
    <property type="entry name" value="Tscrpt_reg_LuxR_C"/>
</dbReference>
<dbReference type="KEGG" id="fes:HER31_05255"/>
<dbReference type="PROSITE" id="PS00622">
    <property type="entry name" value="HTH_LUXR_1"/>
    <property type="match status" value="1"/>
</dbReference>
<dbReference type="InterPro" id="IPR058245">
    <property type="entry name" value="NreC/VraR/RcsB-like_REC"/>
</dbReference>
<dbReference type="NCBIfam" id="NF007018">
    <property type="entry name" value="PRK09483.1"/>
    <property type="match status" value="1"/>
</dbReference>
<organism evidence="9 10">
    <name type="scientific">Ferrimonas lipolytica</name>
    <dbReference type="NCBI Taxonomy" id="2724191"/>
    <lineage>
        <taxon>Bacteria</taxon>
        <taxon>Pseudomonadati</taxon>
        <taxon>Pseudomonadota</taxon>
        <taxon>Gammaproteobacteria</taxon>
        <taxon>Alteromonadales</taxon>
        <taxon>Ferrimonadaceae</taxon>
        <taxon>Ferrimonas</taxon>
    </lineage>
</organism>
<evidence type="ECO:0000259" key="7">
    <source>
        <dbReference type="PROSITE" id="PS50043"/>
    </source>
</evidence>
<evidence type="ECO:0000259" key="8">
    <source>
        <dbReference type="PROSITE" id="PS50110"/>
    </source>
</evidence>
<keyword evidence="3" id="KW-0805">Transcription regulation</keyword>
<dbReference type="PROSITE" id="PS50043">
    <property type="entry name" value="HTH_LUXR_2"/>
    <property type="match status" value="1"/>
</dbReference>
<dbReference type="SMART" id="SM00448">
    <property type="entry name" value="REC"/>
    <property type="match status" value="1"/>
</dbReference>
<evidence type="ECO:0000256" key="6">
    <source>
        <dbReference type="PROSITE-ProRule" id="PRU00169"/>
    </source>
</evidence>
<dbReference type="InterPro" id="IPR039420">
    <property type="entry name" value="WalR-like"/>
</dbReference>
<dbReference type="GO" id="GO:0003677">
    <property type="term" value="F:DNA binding"/>
    <property type="evidence" value="ECO:0007669"/>
    <property type="project" value="UniProtKB-KW"/>
</dbReference>
<dbReference type="RefSeq" id="WP_168659595.1">
    <property type="nucleotide sequence ID" value="NZ_CP051180.1"/>
</dbReference>
<dbReference type="SUPFAM" id="SSF46894">
    <property type="entry name" value="C-terminal effector domain of the bipartite response regulators"/>
    <property type="match status" value="1"/>
</dbReference>
<keyword evidence="1 6" id="KW-0597">Phosphoprotein</keyword>
<dbReference type="Pfam" id="PF00196">
    <property type="entry name" value="GerE"/>
    <property type="match status" value="1"/>
</dbReference>
<evidence type="ECO:0000313" key="9">
    <source>
        <dbReference type="EMBL" id="QIZ76335.1"/>
    </source>
</evidence>
<keyword evidence="5" id="KW-0804">Transcription</keyword>
<dbReference type="InterPro" id="IPR016032">
    <property type="entry name" value="Sig_transdc_resp-reg_C-effctor"/>
</dbReference>
<feature type="modified residue" description="4-aspartylphosphate" evidence="6">
    <location>
        <position position="54"/>
    </location>
</feature>
<evidence type="ECO:0000256" key="1">
    <source>
        <dbReference type="ARBA" id="ARBA00022553"/>
    </source>
</evidence>
<name>A0A6H1UBA1_9GAMM</name>
<dbReference type="SMART" id="SM00421">
    <property type="entry name" value="HTH_LUXR"/>
    <property type="match status" value="1"/>
</dbReference>
<evidence type="ECO:0000256" key="4">
    <source>
        <dbReference type="ARBA" id="ARBA00023125"/>
    </source>
</evidence>
<dbReference type="PANTHER" id="PTHR43214:SF3">
    <property type="entry name" value="RESPONSE REGULATOR UVRY"/>
    <property type="match status" value="1"/>
</dbReference>
<evidence type="ECO:0000256" key="5">
    <source>
        <dbReference type="ARBA" id="ARBA00023163"/>
    </source>
</evidence>
<evidence type="ECO:0000256" key="3">
    <source>
        <dbReference type="ARBA" id="ARBA00023015"/>
    </source>
</evidence>
<keyword evidence="10" id="KW-1185">Reference proteome</keyword>
<dbReference type="PANTHER" id="PTHR43214">
    <property type="entry name" value="TWO-COMPONENT RESPONSE REGULATOR"/>
    <property type="match status" value="1"/>
</dbReference>
<dbReference type="InterPro" id="IPR011006">
    <property type="entry name" value="CheY-like_superfamily"/>
</dbReference>
<keyword evidence="4" id="KW-0238">DNA-binding</keyword>
<sequence length="213" mass="23654">MINVFLVDDHALVRTGIRRILEDERGIKVVGEVGDGDQAVQWCRKNSADVVVMDMSMPGIGGLEATRKILHFNPEVKIIILTVHTEEPIPSRVMAAGAAGFLTKNAPPADMVQAIRAVATGQRYIDPVIAQQMALRPFNPEKNPFDELSDRELQISIMVTSGQKVSEIAEQLNISPKTVNAYRYRLFEKLKISGDVELTRLAIRYGMLDAEKI</sequence>
<dbReference type="EMBL" id="CP051180">
    <property type="protein sequence ID" value="QIZ76335.1"/>
    <property type="molecule type" value="Genomic_DNA"/>
</dbReference>
<evidence type="ECO:0000313" key="10">
    <source>
        <dbReference type="Proteomes" id="UP000501602"/>
    </source>
</evidence>
<dbReference type="SUPFAM" id="SSF52172">
    <property type="entry name" value="CheY-like"/>
    <property type="match status" value="1"/>
</dbReference>
<feature type="domain" description="HTH luxR-type" evidence="7">
    <location>
        <begin position="141"/>
        <end position="206"/>
    </location>
</feature>
<dbReference type="GO" id="GO:0006355">
    <property type="term" value="P:regulation of DNA-templated transcription"/>
    <property type="evidence" value="ECO:0007669"/>
    <property type="project" value="InterPro"/>
</dbReference>
<protein>
    <submittedName>
        <fullName evidence="9">UvrY/SirA/GacA family response regulator transcription factor</fullName>
    </submittedName>
</protein>
<proteinExistence type="predicted"/>
<dbReference type="InterPro" id="IPR001789">
    <property type="entry name" value="Sig_transdc_resp-reg_receiver"/>
</dbReference>
<accession>A0A6H1UBA1</accession>
<evidence type="ECO:0000256" key="2">
    <source>
        <dbReference type="ARBA" id="ARBA00023012"/>
    </source>
</evidence>
<dbReference type="CDD" id="cd06170">
    <property type="entry name" value="LuxR_C_like"/>
    <property type="match status" value="1"/>
</dbReference>
<gene>
    <name evidence="9" type="primary">uvrY</name>
    <name evidence="9" type="ORF">HER31_05255</name>
</gene>
<dbReference type="AlphaFoldDB" id="A0A6H1UBA1"/>
<dbReference type="GO" id="GO:0000160">
    <property type="term" value="P:phosphorelay signal transduction system"/>
    <property type="evidence" value="ECO:0007669"/>
    <property type="project" value="UniProtKB-KW"/>
</dbReference>
<dbReference type="CDD" id="cd17535">
    <property type="entry name" value="REC_NarL-like"/>
    <property type="match status" value="1"/>
</dbReference>
<reference evidence="9 10" key="1">
    <citation type="submission" date="2020-04" db="EMBL/GenBank/DDBJ databases">
        <title>Ferrimonas sp. S7 isolated from sea water.</title>
        <authorList>
            <person name="Bae S.S."/>
            <person name="Baek K."/>
        </authorList>
    </citation>
    <scope>NUCLEOTIDE SEQUENCE [LARGE SCALE GENOMIC DNA]</scope>
    <source>
        <strain evidence="9 10">S7</strain>
    </source>
</reference>